<evidence type="ECO:0000313" key="1">
    <source>
        <dbReference type="EMBL" id="CAB0008053.1"/>
    </source>
</evidence>
<accession>A0A6H5GW52</accession>
<gene>
    <name evidence="1" type="ORF">NTEN_LOCUS13299</name>
</gene>
<dbReference type="AlphaFoldDB" id="A0A6H5GW52"/>
<dbReference type="Proteomes" id="UP000479000">
    <property type="component" value="Unassembled WGS sequence"/>
</dbReference>
<protein>
    <submittedName>
        <fullName evidence="1">Uncharacterized protein</fullName>
    </submittedName>
</protein>
<evidence type="ECO:0000313" key="2">
    <source>
        <dbReference type="Proteomes" id="UP000479000"/>
    </source>
</evidence>
<name>A0A6H5GW52_9HEMI</name>
<keyword evidence="2" id="KW-1185">Reference proteome</keyword>
<proteinExistence type="predicted"/>
<sequence>MSSNREGTFNESYTAMPTTNPFSVRWGLKLTSFWTLIPYHGFRCTAIPRHHVVSCFQDPKEALEEFF</sequence>
<organism evidence="1 2">
    <name type="scientific">Nesidiocoris tenuis</name>
    <dbReference type="NCBI Taxonomy" id="355587"/>
    <lineage>
        <taxon>Eukaryota</taxon>
        <taxon>Metazoa</taxon>
        <taxon>Ecdysozoa</taxon>
        <taxon>Arthropoda</taxon>
        <taxon>Hexapoda</taxon>
        <taxon>Insecta</taxon>
        <taxon>Pterygota</taxon>
        <taxon>Neoptera</taxon>
        <taxon>Paraneoptera</taxon>
        <taxon>Hemiptera</taxon>
        <taxon>Heteroptera</taxon>
        <taxon>Panheteroptera</taxon>
        <taxon>Cimicomorpha</taxon>
        <taxon>Miridae</taxon>
        <taxon>Dicyphina</taxon>
        <taxon>Nesidiocoris</taxon>
    </lineage>
</organism>
<feature type="non-terminal residue" evidence="1">
    <location>
        <position position="67"/>
    </location>
</feature>
<reference evidence="1 2" key="1">
    <citation type="submission" date="2020-02" db="EMBL/GenBank/DDBJ databases">
        <authorList>
            <person name="Ferguson B K."/>
        </authorList>
    </citation>
    <scope>NUCLEOTIDE SEQUENCE [LARGE SCALE GENOMIC DNA]</scope>
</reference>
<dbReference type="EMBL" id="CADCXU010020034">
    <property type="protein sequence ID" value="CAB0008053.1"/>
    <property type="molecule type" value="Genomic_DNA"/>
</dbReference>